<evidence type="ECO:0000313" key="2">
    <source>
        <dbReference type="EMBL" id="SEJ95630.1"/>
    </source>
</evidence>
<evidence type="ECO:0000313" key="3">
    <source>
        <dbReference type="Proteomes" id="UP000076878"/>
    </source>
</evidence>
<dbReference type="Proteomes" id="UP000076878">
    <property type="component" value="Unassembled WGS sequence"/>
</dbReference>
<name>A0A143Z977_9LACT</name>
<reference evidence="2 4" key="2">
    <citation type="submission" date="2016-10" db="EMBL/GenBank/DDBJ databases">
        <authorList>
            <person name="Varghese N."/>
            <person name="Submissions S."/>
        </authorList>
    </citation>
    <scope>NUCLEOTIDE SEQUENCE [LARGE SCALE GENOMIC DNA]</scope>
    <source>
        <strain evidence="2 4">DSM 22150</strain>
    </source>
</reference>
<dbReference type="EMBL" id="FJNB01000036">
    <property type="protein sequence ID" value="CZR10455.1"/>
    <property type="molecule type" value="Genomic_DNA"/>
</dbReference>
<proteinExistence type="predicted"/>
<evidence type="ECO:0000313" key="1">
    <source>
        <dbReference type="EMBL" id="CZR10455.1"/>
    </source>
</evidence>
<dbReference type="EMBL" id="FNYT01000046">
    <property type="protein sequence ID" value="SEJ95630.1"/>
    <property type="molecule type" value="Genomic_DNA"/>
</dbReference>
<dbReference type="AlphaFoldDB" id="A0A143Z977"/>
<gene>
    <name evidence="2" type="ORF">SAMN05216375_1463</name>
    <name evidence="1" type="ORF">TR210_2929</name>
</gene>
<evidence type="ECO:0000313" key="4">
    <source>
        <dbReference type="Proteomes" id="UP000199280"/>
    </source>
</evidence>
<keyword evidence="4" id="KW-1185">Reference proteome</keyword>
<dbReference type="STRING" id="640938.TR210_2929"/>
<organism evidence="1 3">
    <name type="scientific">Trichococcus ilyis</name>
    <dbReference type="NCBI Taxonomy" id="640938"/>
    <lineage>
        <taxon>Bacteria</taxon>
        <taxon>Bacillati</taxon>
        <taxon>Bacillota</taxon>
        <taxon>Bacilli</taxon>
        <taxon>Lactobacillales</taxon>
        <taxon>Carnobacteriaceae</taxon>
        <taxon>Trichococcus</taxon>
    </lineage>
</organism>
<reference evidence="1 3" key="1">
    <citation type="submission" date="2016-02" db="EMBL/GenBank/DDBJ databases">
        <authorList>
            <person name="Wen L."/>
            <person name="He K."/>
            <person name="Yang H."/>
        </authorList>
    </citation>
    <scope>NUCLEOTIDE SEQUENCE [LARGE SCALE GENOMIC DNA]</scope>
    <source>
        <strain evidence="1">Trichococcus_R210</strain>
    </source>
</reference>
<protein>
    <submittedName>
        <fullName evidence="1">Uncharacterized protein</fullName>
    </submittedName>
</protein>
<dbReference type="Proteomes" id="UP000199280">
    <property type="component" value="Unassembled WGS sequence"/>
</dbReference>
<sequence>MFHRIMSVGFQNIEESNNIALHIDIWIFNRVTHSGLSSQVHYNIRSIFPEDFHD</sequence>
<accession>A0A143Z977</accession>